<keyword evidence="2" id="KW-0732">Signal</keyword>
<dbReference type="PROSITE" id="PS51318">
    <property type="entry name" value="TAT"/>
    <property type="match status" value="1"/>
</dbReference>
<evidence type="ECO:0000256" key="2">
    <source>
        <dbReference type="ARBA" id="ARBA00022729"/>
    </source>
</evidence>
<dbReference type="HAMAP" id="MF_00915">
    <property type="entry name" value="FtsP"/>
    <property type="match status" value="1"/>
</dbReference>
<protein>
    <recommendedName>
        <fullName evidence="5">Cell division protein FtsP</fullName>
    </recommendedName>
</protein>
<name>A0A9Q7E5B5_HISSO</name>
<sequence>MRSLTRRDFLKSGILAGSLSCIPQSVMAASRLPLFIPPLLEAKRGRPIFLTMQAAQTSFIEKKLTEVWGFNGHHLGPTVRVEQGDFVKLNYRNNLTQAVAMNIQGLQAHSELIGGIGRVLMAGEGWAPILPITQPASTCFYHACTLANSAYQTYRGLVGMWIINDKDTHQSKLPKKYGVDDIPLILQDVLLNSKGEQVFQNQPHFLGERLLVNGVEAPYLNVPKGLVRLRLLNASLSRSYDLTFDDERAFFLIAREQGYLPQTKIVKKVSLAPSERVELLVDLSEGGNATLITGSKRNLLNKIGTIFSSDMLVDNVIVELRTEGVKSVFYNPSHWQFHTDAPSLLAKKNMKTREFYFDVSNATINQQRFEPNRIDISTKRGQIERWILSSSRPVGFKIQGARFVMKSINDQPVEQSDIAWKDSLWIDGKVEILVQFNHASSTKFPFIFGSSDLVLADQGCLGSIVVQ</sequence>
<dbReference type="InterPro" id="IPR006311">
    <property type="entry name" value="TAT_signal"/>
</dbReference>
<dbReference type="PANTHER" id="PTHR48267">
    <property type="entry name" value="CUPREDOXIN SUPERFAMILY PROTEIN"/>
    <property type="match status" value="1"/>
</dbReference>
<evidence type="ECO:0000259" key="6">
    <source>
        <dbReference type="Pfam" id="PF07732"/>
    </source>
</evidence>
<dbReference type="Pfam" id="PF07732">
    <property type="entry name" value="Cu-oxidase_3"/>
    <property type="match status" value="1"/>
</dbReference>
<evidence type="ECO:0000256" key="1">
    <source>
        <dbReference type="ARBA" id="ARBA00022618"/>
    </source>
</evidence>
<dbReference type="InterPro" id="IPR011707">
    <property type="entry name" value="Cu-oxidase-like_N"/>
</dbReference>
<keyword evidence="3 5" id="KW-0574">Periplasm</keyword>
<evidence type="ECO:0000256" key="4">
    <source>
        <dbReference type="ARBA" id="ARBA00023306"/>
    </source>
</evidence>
<dbReference type="PANTHER" id="PTHR48267:SF1">
    <property type="entry name" value="BILIRUBIN OXIDASE"/>
    <property type="match status" value="1"/>
</dbReference>
<dbReference type="InterPro" id="IPR045087">
    <property type="entry name" value="Cu-oxidase_fam"/>
</dbReference>
<gene>
    <name evidence="5" type="primary">ftsP</name>
    <name evidence="7" type="ORF">JFL49_03265</name>
</gene>
<dbReference type="Proteomes" id="UP000595373">
    <property type="component" value="Chromosome"/>
</dbReference>
<comment type="function">
    <text evidence="5">Cell division protein that is required for growth during stress conditions. May be involved in protecting or stabilizing the divisomal assembly under conditions of stress.</text>
</comment>
<dbReference type="OrthoDB" id="9757546at2"/>
<evidence type="ECO:0000256" key="5">
    <source>
        <dbReference type="HAMAP-Rule" id="MF_00915"/>
    </source>
</evidence>
<dbReference type="InterPro" id="IPR008972">
    <property type="entry name" value="Cupredoxin"/>
</dbReference>
<evidence type="ECO:0000256" key="3">
    <source>
        <dbReference type="ARBA" id="ARBA00022764"/>
    </source>
</evidence>
<dbReference type="GO" id="GO:0032153">
    <property type="term" value="C:cell division site"/>
    <property type="evidence" value="ECO:0007669"/>
    <property type="project" value="UniProtKB-UniRule"/>
</dbReference>
<dbReference type="EMBL" id="CP066558">
    <property type="protein sequence ID" value="QQF82938.1"/>
    <property type="molecule type" value="Genomic_DNA"/>
</dbReference>
<dbReference type="GO" id="GO:0005507">
    <property type="term" value="F:copper ion binding"/>
    <property type="evidence" value="ECO:0007669"/>
    <property type="project" value="InterPro"/>
</dbReference>
<dbReference type="Gene3D" id="2.60.40.420">
    <property type="entry name" value="Cupredoxins - blue copper proteins"/>
    <property type="match status" value="3"/>
</dbReference>
<comment type="subcellular location">
    <subcellularLocation>
        <location evidence="5">Periplasm</location>
    </subcellularLocation>
    <text evidence="5">Localizes to the division septum.</text>
</comment>
<keyword evidence="8" id="KW-1185">Reference proteome</keyword>
<evidence type="ECO:0000313" key="7">
    <source>
        <dbReference type="EMBL" id="QQF82938.1"/>
    </source>
</evidence>
<keyword evidence="4 5" id="KW-0131">Cell cycle</keyword>
<proteinExistence type="inferred from homology"/>
<dbReference type="CDD" id="cd04232">
    <property type="entry name" value="CuRO_1_CueO_FtsP"/>
    <property type="match status" value="1"/>
</dbReference>
<dbReference type="GO" id="GO:0043093">
    <property type="term" value="P:FtsZ-dependent cytokinesis"/>
    <property type="evidence" value="ECO:0007669"/>
    <property type="project" value="UniProtKB-UniRule"/>
</dbReference>
<dbReference type="InterPro" id="IPR026589">
    <property type="entry name" value="FtsP"/>
</dbReference>
<dbReference type="GO" id="GO:0030288">
    <property type="term" value="C:outer membrane-bounded periplasmic space"/>
    <property type="evidence" value="ECO:0007669"/>
    <property type="project" value="UniProtKB-UniRule"/>
</dbReference>
<keyword evidence="1 5" id="KW-0132">Cell division</keyword>
<comment type="similarity">
    <text evidence="5">Belongs to the FtsP family.</text>
</comment>
<dbReference type="CDD" id="cd13867">
    <property type="entry name" value="CuRO_2_CueO_FtsP"/>
    <property type="match status" value="1"/>
</dbReference>
<feature type="domain" description="Plastocyanin-like" evidence="6">
    <location>
        <begin position="53"/>
        <end position="167"/>
    </location>
</feature>
<reference evidence="7 8" key="1">
    <citation type="submission" date="2020-12" db="EMBL/GenBank/DDBJ databases">
        <title>ASc-MMNZ-VFA-070.</title>
        <authorList>
            <person name="Schryvers A."/>
            <person name="Mostafa Nazari M."/>
            <person name="Farshchi Andisi V."/>
            <person name="Timsit E."/>
            <person name="Walter Morck D."/>
        </authorList>
    </citation>
    <scope>NUCLEOTIDE SEQUENCE [LARGE SCALE GENOMIC DNA]</scope>
    <source>
        <strain evidence="7 8">ASc-MMNZ-VFA-070</strain>
    </source>
</reference>
<accession>A0A9Q7E5B5</accession>
<organism evidence="7 8">
    <name type="scientific">Histophilus somni</name>
    <name type="common">Haemophilus somnus</name>
    <dbReference type="NCBI Taxonomy" id="731"/>
    <lineage>
        <taxon>Bacteria</taxon>
        <taxon>Pseudomonadati</taxon>
        <taxon>Pseudomonadota</taxon>
        <taxon>Gammaproteobacteria</taxon>
        <taxon>Pasteurellales</taxon>
        <taxon>Pasteurellaceae</taxon>
        <taxon>Histophilus</taxon>
    </lineage>
</organism>
<dbReference type="SUPFAM" id="SSF49503">
    <property type="entry name" value="Cupredoxins"/>
    <property type="match status" value="3"/>
</dbReference>
<evidence type="ECO:0000313" key="8">
    <source>
        <dbReference type="Proteomes" id="UP000595373"/>
    </source>
</evidence>
<dbReference type="AlphaFoldDB" id="A0A9Q7E5B5"/>
<dbReference type="RefSeq" id="WP_075294234.1">
    <property type="nucleotide sequence ID" value="NZ_CP018802.1"/>
</dbReference>